<dbReference type="InterPro" id="IPR003661">
    <property type="entry name" value="HisK_dim/P_dom"/>
</dbReference>
<sequence length="482" mass="55293">MNRRIALGFIAALVLIAVGFIISFYSYHQYSQDTERVRHTYEVIGALDETLSLLKDVEAGARGYIITKDSSFLEPYQTSVTTLPGHMNRLRLLLKDNRVQLSRVNKIDTLIQTKLAVTQVRIGVAPPDKTNGFKLIREAKRYMDDIRWQISVMVETERSLVEVRSRQANRSFRHTLIIIFALSLLTFLTVVVLYRLLEAELLRRQENEDRLRDYERRLKEQIRQLEASNEELERFAFVASHDLQEPLRKIQAFSNLITDRYGSLFEGDSLLFMKKIGASAERMSKLIKDLLNFSRISSHREDFKPVRLNEVIQRILDDQELRIKGLGVRVEVGPLPTIYAVASQMDHLFTNLISNALKFIRPDVQPVLRISATPVDGAEYPGLVAGRNYFEFTVQDNGIGFDEKYLDHIFKVFQRLHGKSEFEGTGIGLAICKRVVVYHQGYITARSKPKQGTSFVIVLPESHPLHNHDRTNSTEAYSYSAG</sequence>
<dbReference type="InterPro" id="IPR050351">
    <property type="entry name" value="BphY/WalK/GraS-like"/>
</dbReference>
<dbReference type="Gene3D" id="1.10.287.130">
    <property type="match status" value="1"/>
</dbReference>
<feature type="transmembrane region" description="Helical" evidence="7">
    <location>
        <begin position="176"/>
        <end position="197"/>
    </location>
</feature>
<dbReference type="Proteomes" id="UP000290407">
    <property type="component" value="Unassembled WGS sequence"/>
</dbReference>
<evidence type="ECO:0000256" key="7">
    <source>
        <dbReference type="SAM" id="Phobius"/>
    </source>
</evidence>
<comment type="caution">
    <text evidence="9">The sequence shown here is derived from an EMBL/GenBank/DDBJ whole genome shotgun (WGS) entry which is preliminary data.</text>
</comment>
<evidence type="ECO:0000259" key="8">
    <source>
        <dbReference type="PROSITE" id="PS50109"/>
    </source>
</evidence>
<dbReference type="GO" id="GO:0030295">
    <property type="term" value="F:protein kinase activator activity"/>
    <property type="evidence" value="ECO:0007669"/>
    <property type="project" value="TreeGrafter"/>
</dbReference>
<dbReference type="SMART" id="SM00388">
    <property type="entry name" value="HisKA"/>
    <property type="match status" value="1"/>
</dbReference>
<dbReference type="PANTHER" id="PTHR42878:SF15">
    <property type="entry name" value="BACTERIOPHYTOCHROME"/>
    <property type="match status" value="1"/>
</dbReference>
<dbReference type="GO" id="GO:0007234">
    <property type="term" value="P:osmosensory signaling via phosphorelay pathway"/>
    <property type="evidence" value="ECO:0007669"/>
    <property type="project" value="TreeGrafter"/>
</dbReference>
<organism evidence="9 10">
    <name type="scientific">Spirosoma sordidisoli</name>
    <dbReference type="NCBI Taxonomy" id="2502893"/>
    <lineage>
        <taxon>Bacteria</taxon>
        <taxon>Pseudomonadati</taxon>
        <taxon>Bacteroidota</taxon>
        <taxon>Cytophagia</taxon>
        <taxon>Cytophagales</taxon>
        <taxon>Cytophagaceae</taxon>
        <taxon>Spirosoma</taxon>
    </lineage>
</organism>
<reference evidence="9 10" key="1">
    <citation type="submission" date="2019-01" db="EMBL/GenBank/DDBJ databases">
        <title>Spirosoma flava sp. nov., a propanil-degrading bacterium isolated from herbicide-contaminated soil.</title>
        <authorList>
            <person name="Zhang L."/>
            <person name="Jiang J.-D."/>
        </authorList>
    </citation>
    <scope>NUCLEOTIDE SEQUENCE [LARGE SCALE GENOMIC DNA]</scope>
    <source>
        <strain evidence="9 10">TY50</strain>
    </source>
</reference>
<name>A0A4Q2UYH7_9BACT</name>
<dbReference type="InterPro" id="IPR004358">
    <property type="entry name" value="Sig_transdc_His_kin-like_C"/>
</dbReference>
<keyword evidence="3" id="KW-0597">Phosphoprotein</keyword>
<dbReference type="Pfam" id="PF02518">
    <property type="entry name" value="HATPase_c"/>
    <property type="match status" value="1"/>
</dbReference>
<dbReference type="Gene3D" id="3.30.565.10">
    <property type="entry name" value="Histidine kinase-like ATPase, C-terminal domain"/>
    <property type="match status" value="1"/>
</dbReference>
<accession>A0A4Q2UYH7</accession>
<dbReference type="PROSITE" id="PS50109">
    <property type="entry name" value="HIS_KIN"/>
    <property type="match status" value="1"/>
</dbReference>
<evidence type="ECO:0000256" key="2">
    <source>
        <dbReference type="ARBA" id="ARBA00012438"/>
    </source>
</evidence>
<feature type="coiled-coil region" evidence="6">
    <location>
        <begin position="197"/>
        <end position="235"/>
    </location>
</feature>
<dbReference type="AlphaFoldDB" id="A0A4Q2UYH7"/>
<dbReference type="Pfam" id="PF05227">
    <property type="entry name" value="CHASE3"/>
    <property type="match status" value="1"/>
</dbReference>
<feature type="domain" description="Histidine kinase" evidence="8">
    <location>
        <begin position="238"/>
        <end position="463"/>
    </location>
</feature>
<keyword evidence="10" id="KW-1185">Reference proteome</keyword>
<keyword evidence="7" id="KW-0812">Transmembrane</keyword>
<proteinExistence type="predicted"/>
<evidence type="ECO:0000256" key="6">
    <source>
        <dbReference type="SAM" id="Coils"/>
    </source>
</evidence>
<dbReference type="InterPro" id="IPR003594">
    <property type="entry name" value="HATPase_dom"/>
</dbReference>
<dbReference type="InterPro" id="IPR007891">
    <property type="entry name" value="CHASE3"/>
</dbReference>
<dbReference type="EC" id="2.7.13.3" evidence="2"/>
<dbReference type="SUPFAM" id="SSF55874">
    <property type="entry name" value="ATPase domain of HSP90 chaperone/DNA topoisomerase II/histidine kinase"/>
    <property type="match status" value="1"/>
</dbReference>
<dbReference type="PANTHER" id="PTHR42878">
    <property type="entry name" value="TWO-COMPONENT HISTIDINE KINASE"/>
    <property type="match status" value="1"/>
</dbReference>
<evidence type="ECO:0000313" key="10">
    <source>
        <dbReference type="Proteomes" id="UP000290407"/>
    </source>
</evidence>
<keyword evidence="7" id="KW-1133">Transmembrane helix</keyword>
<dbReference type="InterPro" id="IPR005467">
    <property type="entry name" value="His_kinase_dom"/>
</dbReference>
<dbReference type="PRINTS" id="PR00344">
    <property type="entry name" value="BCTRLSENSOR"/>
</dbReference>
<dbReference type="EMBL" id="SBLB01000001">
    <property type="protein sequence ID" value="RYC72159.1"/>
    <property type="molecule type" value="Genomic_DNA"/>
</dbReference>
<dbReference type="GO" id="GO:0000155">
    <property type="term" value="F:phosphorelay sensor kinase activity"/>
    <property type="evidence" value="ECO:0007669"/>
    <property type="project" value="InterPro"/>
</dbReference>
<evidence type="ECO:0000256" key="1">
    <source>
        <dbReference type="ARBA" id="ARBA00000085"/>
    </source>
</evidence>
<gene>
    <name evidence="9" type="ORF">EQG79_01280</name>
</gene>
<feature type="transmembrane region" description="Helical" evidence="7">
    <location>
        <begin position="6"/>
        <end position="27"/>
    </location>
</feature>
<evidence type="ECO:0000256" key="3">
    <source>
        <dbReference type="ARBA" id="ARBA00022553"/>
    </source>
</evidence>
<dbReference type="SMART" id="SM00387">
    <property type="entry name" value="HATPase_c"/>
    <property type="match status" value="1"/>
</dbReference>
<dbReference type="SUPFAM" id="SSF47384">
    <property type="entry name" value="Homodimeric domain of signal transducing histidine kinase"/>
    <property type="match status" value="1"/>
</dbReference>
<evidence type="ECO:0000256" key="4">
    <source>
        <dbReference type="ARBA" id="ARBA00022679"/>
    </source>
</evidence>
<dbReference type="CDD" id="cd00082">
    <property type="entry name" value="HisKA"/>
    <property type="match status" value="1"/>
</dbReference>
<dbReference type="GO" id="GO:0000156">
    <property type="term" value="F:phosphorelay response regulator activity"/>
    <property type="evidence" value="ECO:0007669"/>
    <property type="project" value="TreeGrafter"/>
</dbReference>
<keyword evidence="4" id="KW-0808">Transferase</keyword>
<keyword evidence="7" id="KW-0472">Membrane</keyword>
<dbReference type="InterPro" id="IPR036890">
    <property type="entry name" value="HATPase_C_sf"/>
</dbReference>
<dbReference type="CDD" id="cd19410">
    <property type="entry name" value="HK9-like_sensor"/>
    <property type="match status" value="1"/>
</dbReference>
<dbReference type="InterPro" id="IPR036097">
    <property type="entry name" value="HisK_dim/P_sf"/>
</dbReference>
<keyword evidence="5 9" id="KW-0418">Kinase</keyword>
<keyword evidence="6" id="KW-0175">Coiled coil</keyword>
<comment type="catalytic activity">
    <reaction evidence="1">
        <text>ATP + protein L-histidine = ADP + protein N-phospho-L-histidine.</text>
        <dbReference type="EC" id="2.7.13.3"/>
    </reaction>
</comment>
<dbReference type="Pfam" id="PF00512">
    <property type="entry name" value="HisKA"/>
    <property type="match status" value="1"/>
</dbReference>
<protein>
    <recommendedName>
        <fullName evidence="2">histidine kinase</fullName>
        <ecNumber evidence="2">2.7.13.3</ecNumber>
    </recommendedName>
</protein>
<evidence type="ECO:0000313" key="9">
    <source>
        <dbReference type="EMBL" id="RYC72159.1"/>
    </source>
</evidence>
<evidence type="ECO:0000256" key="5">
    <source>
        <dbReference type="ARBA" id="ARBA00022777"/>
    </source>
</evidence>